<keyword evidence="1" id="KW-0812">Transmembrane</keyword>
<proteinExistence type="predicted"/>
<dbReference type="Pfam" id="PF11127">
    <property type="entry name" value="YgaP-like_TM"/>
    <property type="match status" value="1"/>
</dbReference>
<reference evidence="3 4" key="1">
    <citation type="submission" date="2021-06" db="EMBL/GenBank/DDBJ databases">
        <title>Halomicroarcula sp. a new haloarchaeum isolated from saline soil.</title>
        <authorList>
            <person name="Duran-Viseras A."/>
            <person name="Sanchez-Porro C."/>
            <person name="Ventosa A."/>
        </authorList>
    </citation>
    <scope>NUCLEOTIDE SEQUENCE [LARGE SCALE GENOMIC DNA]</scope>
    <source>
        <strain evidence="3 4">F27</strain>
    </source>
</reference>
<dbReference type="RefSeq" id="WP_220581247.1">
    <property type="nucleotide sequence ID" value="NZ_RKLT01000009.1"/>
</dbReference>
<protein>
    <submittedName>
        <fullName evidence="3">DUF2892 domain-containing protein</fullName>
    </submittedName>
</protein>
<accession>A0AAW4PFN9</accession>
<feature type="transmembrane region" description="Helical" evidence="1">
    <location>
        <begin position="12"/>
        <end position="30"/>
    </location>
</feature>
<evidence type="ECO:0000313" key="3">
    <source>
        <dbReference type="EMBL" id="MBX0296654.1"/>
    </source>
</evidence>
<sequence length="73" mass="7963">MRHNLDTVDRIIRGVVGIWLIMVAFTALRVRRRTTAAIVGIAGIGLLQNTVTGFCGFNGLLGLDSTEERCDDC</sequence>
<name>A0AAW4PFN9_9EURY</name>
<gene>
    <name evidence="3" type="ORF">EGH23_17390</name>
</gene>
<evidence type="ECO:0000313" key="4">
    <source>
        <dbReference type="Proteomes" id="UP001430455"/>
    </source>
</evidence>
<dbReference type="InterPro" id="IPR021309">
    <property type="entry name" value="YgaP-like_TM"/>
</dbReference>
<comment type="caution">
    <text evidence="3">The sequence shown here is derived from an EMBL/GenBank/DDBJ whole genome shotgun (WGS) entry which is preliminary data.</text>
</comment>
<keyword evidence="4" id="KW-1185">Reference proteome</keyword>
<dbReference type="AlphaFoldDB" id="A0AAW4PFN9"/>
<evidence type="ECO:0000256" key="1">
    <source>
        <dbReference type="SAM" id="Phobius"/>
    </source>
</evidence>
<feature type="domain" description="Inner membrane protein YgaP-like transmembrane" evidence="2">
    <location>
        <begin position="1"/>
        <end position="66"/>
    </location>
</feature>
<organism evidence="3 4">
    <name type="scientific">Haloarcula nitratireducens</name>
    <dbReference type="NCBI Taxonomy" id="2487749"/>
    <lineage>
        <taxon>Archaea</taxon>
        <taxon>Methanobacteriati</taxon>
        <taxon>Methanobacteriota</taxon>
        <taxon>Stenosarchaea group</taxon>
        <taxon>Halobacteria</taxon>
        <taxon>Halobacteriales</taxon>
        <taxon>Haloarculaceae</taxon>
        <taxon>Haloarcula</taxon>
    </lineage>
</organism>
<keyword evidence="1" id="KW-0472">Membrane</keyword>
<keyword evidence="1" id="KW-1133">Transmembrane helix</keyword>
<dbReference type="Proteomes" id="UP001430455">
    <property type="component" value="Unassembled WGS sequence"/>
</dbReference>
<evidence type="ECO:0000259" key="2">
    <source>
        <dbReference type="Pfam" id="PF11127"/>
    </source>
</evidence>
<dbReference type="EMBL" id="RKLT01000009">
    <property type="protein sequence ID" value="MBX0296654.1"/>
    <property type="molecule type" value="Genomic_DNA"/>
</dbReference>